<feature type="compositionally biased region" description="Basic and acidic residues" evidence="1">
    <location>
        <begin position="190"/>
        <end position="200"/>
    </location>
</feature>
<feature type="region of interest" description="Disordered" evidence="1">
    <location>
        <begin position="26"/>
        <end position="256"/>
    </location>
</feature>
<dbReference type="OMA" id="LEWDNYN"/>
<evidence type="ECO:0000256" key="1">
    <source>
        <dbReference type="SAM" id="MobiDB-lite"/>
    </source>
</evidence>
<organism evidence="2 3">
    <name type="scientific">Ciona savignyi</name>
    <name type="common">Pacific transparent sea squirt</name>
    <dbReference type="NCBI Taxonomy" id="51511"/>
    <lineage>
        <taxon>Eukaryota</taxon>
        <taxon>Metazoa</taxon>
        <taxon>Chordata</taxon>
        <taxon>Tunicata</taxon>
        <taxon>Ascidiacea</taxon>
        <taxon>Phlebobranchia</taxon>
        <taxon>Cionidae</taxon>
        <taxon>Ciona</taxon>
    </lineage>
</organism>
<proteinExistence type="predicted"/>
<accession>H2Z5X1</accession>
<reference evidence="2" key="2">
    <citation type="submission" date="2025-08" db="UniProtKB">
        <authorList>
            <consortium name="Ensembl"/>
        </authorList>
    </citation>
    <scope>IDENTIFICATION</scope>
</reference>
<feature type="compositionally biased region" description="Basic and acidic residues" evidence="1">
    <location>
        <begin position="69"/>
        <end position="92"/>
    </location>
</feature>
<sequence length="256" mass="30066">MASKALPIVSLDENSLRRLHQKLLKMKENETQETYKTPENQPRQRKAVRSPKFEVYRPGVTRLSNRTDNLNRETKKNSTPTKLEENSKEHKIGKGRKPLQKDKEKRYTREKQKEVKRSATQTRSTKSPRQDSDESSDMEEGYLTRQNKRLGKARKNSTTSSTDGTSEKPDELEWDNYNHSRLFDTWGDQHQQENNKHEYTNVDEYSEEEEKSPIISRNKERRAKSRKSSETSKAVVPKRKERMCYMDEHGSTNTDG</sequence>
<feature type="compositionally biased region" description="Polar residues" evidence="1">
    <location>
        <begin position="32"/>
        <end position="41"/>
    </location>
</feature>
<dbReference type="InParanoid" id="H2Z5X1"/>
<dbReference type="AlphaFoldDB" id="H2Z5X1"/>
<feature type="compositionally biased region" description="Basic and acidic residues" evidence="1">
    <location>
        <begin position="165"/>
        <end position="182"/>
    </location>
</feature>
<dbReference type="Proteomes" id="UP000007875">
    <property type="component" value="Unassembled WGS sequence"/>
</dbReference>
<evidence type="ECO:0000313" key="3">
    <source>
        <dbReference type="Proteomes" id="UP000007875"/>
    </source>
</evidence>
<reference evidence="2" key="3">
    <citation type="submission" date="2025-09" db="UniProtKB">
        <authorList>
            <consortium name="Ensembl"/>
        </authorList>
    </citation>
    <scope>IDENTIFICATION</scope>
</reference>
<protein>
    <submittedName>
        <fullName evidence="2">Uncharacterized protein</fullName>
    </submittedName>
</protein>
<dbReference type="Ensembl" id="ENSCSAVT00000013132.1">
    <property type="protein sequence ID" value="ENSCSAVP00000012983.1"/>
    <property type="gene ID" value="ENSCSAVG00000007626.1"/>
</dbReference>
<keyword evidence="3" id="KW-1185">Reference proteome</keyword>
<feature type="compositionally biased region" description="Polar residues" evidence="1">
    <location>
        <begin position="118"/>
        <end position="127"/>
    </location>
</feature>
<feature type="compositionally biased region" description="Basic and acidic residues" evidence="1">
    <location>
        <begin position="99"/>
        <end position="117"/>
    </location>
</feature>
<feature type="compositionally biased region" description="Basic residues" evidence="1">
    <location>
        <begin position="146"/>
        <end position="155"/>
    </location>
</feature>
<dbReference type="GeneTree" id="ENSGT00530000068157"/>
<dbReference type="HOGENOM" id="CLU_1087892_0_0_1"/>
<reference evidence="3" key="1">
    <citation type="submission" date="2003-08" db="EMBL/GenBank/DDBJ databases">
        <authorList>
            <person name="Birren B."/>
            <person name="Nusbaum C."/>
            <person name="Abebe A."/>
            <person name="Abouelleil A."/>
            <person name="Adekoya E."/>
            <person name="Ait-zahra M."/>
            <person name="Allen N."/>
            <person name="Allen T."/>
            <person name="An P."/>
            <person name="Anderson M."/>
            <person name="Anderson S."/>
            <person name="Arachchi H."/>
            <person name="Armbruster J."/>
            <person name="Bachantsang P."/>
            <person name="Baldwin J."/>
            <person name="Barry A."/>
            <person name="Bayul T."/>
            <person name="Blitshsteyn B."/>
            <person name="Bloom T."/>
            <person name="Blye J."/>
            <person name="Boguslavskiy L."/>
            <person name="Borowsky M."/>
            <person name="Boukhgalter B."/>
            <person name="Brunache A."/>
            <person name="Butler J."/>
            <person name="Calixte N."/>
            <person name="Calvo S."/>
            <person name="Camarata J."/>
            <person name="Campo K."/>
            <person name="Chang J."/>
            <person name="Cheshatsang Y."/>
            <person name="Citroen M."/>
            <person name="Collymore A."/>
            <person name="Considine T."/>
            <person name="Cook A."/>
            <person name="Cooke P."/>
            <person name="Corum B."/>
            <person name="Cuomo C."/>
            <person name="David R."/>
            <person name="Dawoe T."/>
            <person name="Degray S."/>
            <person name="Dodge S."/>
            <person name="Dooley K."/>
            <person name="Dorje P."/>
            <person name="Dorjee K."/>
            <person name="Dorris L."/>
            <person name="Duffey N."/>
            <person name="Dupes A."/>
            <person name="Elkins T."/>
            <person name="Engels R."/>
            <person name="Erickson J."/>
            <person name="Farina A."/>
            <person name="Faro S."/>
            <person name="Ferreira P."/>
            <person name="Fischer H."/>
            <person name="Fitzgerald M."/>
            <person name="Foley K."/>
            <person name="Gage D."/>
            <person name="Galagan J."/>
            <person name="Gearin G."/>
            <person name="Gnerre S."/>
            <person name="Gnirke A."/>
            <person name="Goyette A."/>
            <person name="Graham J."/>
            <person name="Grandbois E."/>
            <person name="Gyaltsen K."/>
            <person name="Hafez N."/>
            <person name="Hagopian D."/>
            <person name="Hagos B."/>
            <person name="Hall J."/>
            <person name="Hatcher B."/>
            <person name="Heller A."/>
            <person name="Higgins H."/>
            <person name="Honan T."/>
            <person name="Horn A."/>
            <person name="Houde N."/>
            <person name="Hughes L."/>
            <person name="Hulme W."/>
            <person name="Husby E."/>
            <person name="Iliev I."/>
            <person name="Jaffe D."/>
            <person name="Jones C."/>
            <person name="Kamal M."/>
            <person name="Kamat A."/>
            <person name="Kamvysselis M."/>
            <person name="Karlsson E."/>
            <person name="Kells C."/>
            <person name="Kieu A."/>
            <person name="Kisner P."/>
            <person name="Kodira C."/>
            <person name="Kulbokas E."/>
            <person name="Labutti K."/>
            <person name="Lama D."/>
            <person name="Landers T."/>
            <person name="Leger J."/>
            <person name="Levine S."/>
            <person name="Lewis D."/>
            <person name="Lewis T."/>
            <person name="Lindblad-toh K."/>
            <person name="Liu X."/>
            <person name="Lokyitsang T."/>
            <person name="Lokyitsang Y."/>
            <person name="Lucien O."/>
            <person name="Lui A."/>
            <person name="Ma L.J."/>
            <person name="Mabbitt R."/>
            <person name="Macdonald J."/>
            <person name="Maclean C."/>
            <person name="Major J."/>
            <person name="Manning J."/>
            <person name="Marabella R."/>
            <person name="Maru K."/>
            <person name="Matthews C."/>
            <person name="Mauceli E."/>
            <person name="Mccarthy M."/>
            <person name="Mcdonough S."/>
            <person name="Mcghee T."/>
            <person name="Meldrim J."/>
            <person name="Meneus L."/>
            <person name="Mesirov J."/>
            <person name="Mihalev A."/>
            <person name="Mihova T."/>
            <person name="Mikkelsen T."/>
            <person name="Mlenga V."/>
            <person name="Moru K."/>
            <person name="Mozes J."/>
            <person name="Mulrain L."/>
            <person name="Munson G."/>
            <person name="Naylor J."/>
            <person name="Newes C."/>
            <person name="Nguyen C."/>
            <person name="Nguyen N."/>
            <person name="Nguyen T."/>
            <person name="Nicol R."/>
            <person name="Nielsen C."/>
            <person name="Nizzari M."/>
            <person name="Norbu C."/>
            <person name="Norbu N."/>
            <person name="O'donnell P."/>
            <person name="Okoawo O."/>
            <person name="O'leary S."/>
            <person name="Omotosho B."/>
            <person name="O'neill K."/>
            <person name="Osman S."/>
            <person name="Parker S."/>
            <person name="Perrin D."/>
            <person name="Phunkhang P."/>
            <person name="Piqani B."/>
            <person name="Purcell S."/>
            <person name="Rachupka T."/>
            <person name="Ramasamy U."/>
            <person name="Rameau R."/>
            <person name="Ray V."/>
            <person name="Raymond C."/>
            <person name="Retta R."/>
            <person name="Richardson S."/>
            <person name="Rise C."/>
            <person name="Rodriguez J."/>
            <person name="Rogers J."/>
            <person name="Rogov P."/>
            <person name="Rutman M."/>
            <person name="Schupbach R."/>
            <person name="Seaman C."/>
            <person name="Settipalli S."/>
            <person name="Sharpe T."/>
            <person name="Sheridan J."/>
            <person name="Sherpa N."/>
            <person name="Shi J."/>
            <person name="Smirnov S."/>
            <person name="Smith C."/>
            <person name="Sougnez C."/>
            <person name="Spencer B."/>
            <person name="Stalker J."/>
            <person name="Stange-thomann N."/>
            <person name="Stavropoulos S."/>
            <person name="Stetson K."/>
            <person name="Stone C."/>
            <person name="Stone S."/>
            <person name="Stubbs M."/>
            <person name="Talamas J."/>
            <person name="Tchuinga P."/>
            <person name="Tenzing P."/>
            <person name="Tesfaye S."/>
            <person name="Theodore J."/>
            <person name="Thoulutsang Y."/>
            <person name="Topham K."/>
            <person name="Towey S."/>
            <person name="Tsamla T."/>
            <person name="Tsomo N."/>
            <person name="Vallee D."/>
            <person name="Vassiliev H."/>
            <person name="Venkataraman V."/>
            <person name="Vinson J."/>
            <person name="Vo A."/>
            <person name="Wade C."/>
            <person name="Wang S."/>
            <person name="Wangchuk T."/>
            <person name="Wangdi T."/>
            <person name="Whittaker C."/>
            <person name="Wilkinson J."/>
            <person name="Wu Y."/>
            <person name="Wyman D."/>
            <person name="Yadav S."/>
            <person name="Yang S."/>
            <person name="Yang X."/>
            <person name="Yeager S."/>
            <person name="Yee E."/>
            <person name="Young G."/>
            <person name="Zainoun J."/>
            <person name="Zembeck L."/>
            <person name="Zimmer A."/>
            <person name="Zody M."/>
            <person name="Lander E."/>
        </authorList>
    </citation>
    <scope>NUCLEOTIDE SEQUENCE [LARGE SCALE GENOMIC DNA]</scope>
</reference>
<name>H2Z5X1_CIOSA</name>
<evidence type="ECO:0000313" key="2">
    <source>
        <dbReference type="Ensembl" id="ENSCSAVP00000012983.1"/>
    </source>
</evidence>